<sequence>MSLSHEKQSAFPKDFLWGGATAANQIEGAYNEGGKGLSIQDVLPRGLMAPPTAEPTDDNLKLTAIDFYHRYADDIALFAEMGFKVFRFSIAWSRIFPNGDDDTPNEEGLAFYDKVLDELEKHGIEPLITLSHYETPLNLARSYGGWKNRQLIGFYEKYARTVFNRYKGRVKYWLTFNEVNSILHQPFIGGAIEAPRDDIPDTDIYQAVHNILVASARATKAGHEIDPDNQIGCMVLSIPRYPLTPKPTDALKAQYETQLDACFGDIHVFGEYPHTLTRLFRENNITLTTTDDDFTVMKNNTVDFVSFSYYMSVAESADPGAERGEGNIMGGVVNPELEVTDWGWAIDPEGLRYALNFMWDRWHKPLFIVENGLGAADELVDEASAPDGKTVHDQYRIDYMNDHLVQVEEAIKDDIPVMGYTSWGCIDLISASTAEIRKRYGFIYVDLNSDGSGSLQRYRKDSFDWYKNVIATNGESLKR</sequence>
<dbReference type="GO" id="GO:0016052">
    <property type="term" value="P:carbohydrate catabolic process"/>
    <property type="evidence" value="ECO:0007669"/>
    <property type="project" value="TreeGrafter"/>
</dbReference>
<dbReference type="KEGG" id="cpsk:Q0N40_09190"/>
<dbReference type="PANTHER" id="PTHR10353">
    <property type="entry name" value="GLYCOSYL HYDROLASE"/>
    <property type="match status" value="1"/>
</dbReference>
<dbReference type="InterPro" id="IPR018120">
    <property type="entry name" value="Glyco_hydro_1_AS"/>
</dbReference>
<dbReference type="GO" id="GO:0005829">
    <property type="term" value="C:cytosol"/>
    <property type="evidence" value="ECO:0007669"/>
    <property type="project" value="TreeGrafter"/>
</dbReference>
<dbReference type="InterPro" id="IPR001360">
    <property type="entry name" value="Glyco_hydro_1"/>
</dbReference>
<dbReference type="RefSeq" id="WP_204087532.1">
    <property type="nucleotide sequence ID" value="NZ_CP137757.1"/>
</dbReference>
<evidence type="ECO:0000256" key="4">
    <source>
        <dbReference type="PROSITE-ProRule" id="PRU10055"/>
    </source>
</evidence>
<dbReference type="Gene3D" id="3.20.20.80">
    <property type="entry name" value="Glycosidases"/>
    <property type="match status" value="1"/>
</dbReference>
<keyword evidence="3 6" id="KW-0326">Glycosidase</keyword>
<reference evidence="7 8" key="1">
    <citation type="submission" date="2023-10" db="EMBL/GenBank/DDBJ databases">
        <title>complete genome sequence of Corynebacterium pseudokroppenstedtii P15-C1.</title>
        <authorList>
            <person name="Bruggemann H."/>
            <person name="Poehlein A."/>
        </authorList>
    </citation>
    <scope>NUCLEOTIDE SEQUENCE [LARGE SCALE GENOMIC DNA]</scope>
    <source>
        <strain evidence="7 8">P15_C1</strain>
    </source>
</reference>
<protein>
    <submittedName>
        <fullName evidence="7">Glycoside hydrolase family 1 protein</fullName>
        <ecNumber evidence="7">3.2.1.-</ecNumber>
    </submittedName>
</protein>
<dbReference type="SUPFAM" id="SSF51445">
    <property type="entry name" value="(Trans)glycosidases"/>
    <property type="match status" value="1"/>
</dbReference>
<dbReference type="EMBL" id="CP137757">
    <property type="protein sequence ID" value="WPF24692.1"/>
    <property type="molecule type" value="Genomic_DNA"/>
</dbReference>
<evidence type="ECO:0000256" key="2">
    <source>
        <dbReference type="ARBA" id="ARBA00022801"/>
    </source>
</evidence>
<evidence type="ECO:0000256" key="1">
    <source>
        <dbReference type="ARBA" id="ARBA00010838"/>
    </source>
</evidence>
<name>A0AAU0PXS5_9CORY</name>
<feature type="active site" description="Nucleophile" evidence="4">
    <location>
        <position position="370"/>
    </location>
</feature>
<keyword evidence="8" id="KW-1185">Reference proteome</keyword>
<dbReference type="InterPro" id="IPR017853">
    <property type="entry name" value="GH"/>
</dbReference>
<evidence type="ECO:0000313" key="8">
    <source>
        <dbReference type="Proteomes" id="UP001174314"/>
    </source>
</evidence>
<evidence type="ECO:0000256" key="3">
    <source>
        <dbReference type="ARBA" id="ARBA00023295"/>
    </source>
</evidence>
<proteinExistence type="inferred from homology"/>
<gene>
    <name evidence="7" type="ORF">Q0N40_09190</name>
</gene>
<accession>A0AAU0PXS5</accession>
<dbReference type="PANTHER" id="PTHR10353:SF122">
    <property type="entry name" value="6-PHOSPHO-BETA-GLUCOSIDASE ASCB-RELATED"/>
    <property type="match status" value="1"/>
</dbReference>
<dbReference type="GO" id="GO:0008422">
    <property type="term" value="F:beta-glucosidase activity"/>
    <property type="evidence" value="ECO:0007669"/>
    <property type="project" value="TreeGrafter"/>
</dbReference>
<dbReference type="AlphaFoldDB" id="A0AAU0PXS5"/>
<dbReference type="PROSITE" id="PS00572">
    <property type="entry name" value="GLYCOSYL_HYDROL_F1_1"/>
    <property type="match status" value="1"/>
</dbReference>
<evidence type="ECO:0000256" key="6">
    <source>
        <dbReference type="RuleBase" id="RU004468"/>
    </source>
</evidence>
<evidence type="ECO:0000313" key="7">
    <source>
        <dbReference type="EMBL" id="WPF24692.1"/>
    </source>
</evidence>
<dbReference type="Proteomes" id="UP001174314">
    <property type="component" value="Chromosome"/>
</dbReference>
<comment type="similarity">
    <text evidence="1 5">Belongs to the glycosyl hydrolase 1 family.</text>
</comment>
<dbReference type="PRINTS" id="PR00131">
    <property type="entry name" value="GLHYDRLASE1"/>
</dbReference>
<keyword evidence="2 6" id="KW-0378">Hydrolase</keyword>
<dbReference type="Pfam" id="PF00232">
    <property type="entry name" value="Glyco_hydro_1"/>
    <property type="match status" value="1"/>
</dbReference>
<dbReference type="PROSITE" id="PS00653">
    <property type="entry name" value="GLYCOSYL_HYDROL_F1_2"/>
    <property type="match status" value="1"/>
</dbReference>
<dbReference type="InterPro" id="IPR033132">
    <property type="entry name" value="GH_1_N_CS"/>
</dbReference>
<evidence type="ECO:0000256" key="5">
    <source>
        <dbReference type="RuleBase" id="RU003690"/>
    </source>
</evidence>
<organism evidence="7 8">
    <name type="scientific">Corynebacterium pseudokroppenstedtii</name>
    <dbReference type="NCBI Taxonomy" id="2804917"/>
    <lineage>
        <taxon>Bacteria</taxon>
        <taxon>Bacillati</taxon>
        <taxon>Actinomycetota</taxon>
        <taxon>Actinomycetes</taxon>
        <taxon>Mycobacteriales</taxon>
        <taxon>Corynebacteriaceae</taxon>
        <taxon>Corynebacterium</taxon>
    </lineage>
</organism>
<dbReference type="EC" id="3.2.1.-" evidence="7"/>
<dbReference type="FunFam" id="3.20.20.80:FF:000004">
    <property type="entry name" value="Beta-glucosidase 6-phospho-beta-glucosidase"/>
    <property type="match status" value="1"/>
</dbReference>